<keyword evidence="4" id="KW-1133">Transmembrane helix</keyword>
<dbReference type="Proteomes" id="UP000248291">
    <property type="component" value="Unassembled WGS sequence"/>
</dbReference>
<comment type="subcellular location">
    <subcellularLocation>
        <location evidence="1">Cell envelope</location>
    </subcellularLocation>
</comment>
<keyword evidence="4" id="KW-0812">Transmembrane</keyword>
<dbReference type="AlphaFoldDB" id="A0AAN4QAS4"/>
<comment type="similarity">
    <text evidence="2">Belongs to the bacterial solute-binding protein 2 family.</text>
</comment>
<proteinExistence type="inferred from homology"/>
<evidence type="ECO:0000256" key="1">
    <source>
        <dbReference type="ARBA" id="ARBA00004196"/>
    </source>
</evidence>
<reference evidence="6 7" key="1">
    <citation type="submission" date="2018-04" db="EMBL/GenBank/DDBJ databases">
        <title>Draft genome sequence of Pseudomonas syringae pv. actinidiae biovar 3 strains isolated from kiwifruit in Kagawa prefecture.</title>
        <authorList>
            <person name="Tabuchi M."/>
            <person name="Saito M."/>
            <person name="Fujiwara S."/>
            <person name="Sasa N."/>
            <person name="Akimitsu K."/>
            <person name="Gomi K."/>
            <person name="Konishi-Sugita S."/>
            <person name="Hamano K."/>
            <person name="Kataoka I."/>
        </authorList>
    </citation>
    <scope>NUCLEOTIDE SEQUENCE [LARGE SCALE GENOMIC DNA]</scope>
    <source>
        <strain evidence="6 7">MAFF212211</strain>
    </source>
</reference>
<evidence type="ECO:0000313" key="7">
    <source>
        <dbReference type="Proteomes" id="UP000248291"/>
    </source>
</evidence>
<accession>A0AAN4QAS4</accession>
<dbReference type="Pfam" id="PF13407">
    <property type="entry name" value="Peripla_BP_4"/>
    <property type="match status" value="1"/>
</dbReference>
<evidence type="ECO:0000256" key="3">
    <source>
        <dbReference type="ARBA" id="ARBA00022729"/>
    </source>
</evidence>
<dbReference type="GO" id="GO:0055085">
    <property type="term" value="P:transmembrane transport"/>
    <property type="evidence" value="ECO:0007669"/>
    <property type="project" value="UniProtKB-ARBA"/>
</dbReference>
<protein>
    <submittedName>
        <fullName evidence="6">Periplasmic component</fullName>
    </submittedName>
</protein>
<feature type="transmembrane region" description="Helical" evidence="4">
    <location>
        <begin position="96"/>
        <end position="113"/>
    </location>
</feature>
<name>A0AAN4QAS4_PSESF</name>
<organism evidence="6 7">
    <name type="scientific">Pseudomonas syringae pv. actinidiae</name>
    <dbReference type="NCBI Taxonomy" id="103796"/>
    <lineage>
        <taxon>Bacteria</taxon>
        <taxon>Pseudomonadati</taxon>
        <taxon>Pseudomonadota</taxon>
        <taxon>Gammaproteobacteria</taxon>
        <taxon>Pseudomonadales</taxon>
        <taxon>Pseudomonadaceae</taxon>
        <taxon>Pseudomonas</taxon>
        <taxon>Pseudomonas syringae</taxon>
    </lineage>
</organism>
<dbReference type="EMBL" id="BGKA01000247">
    <property type="protein sequence ID" value="GBH20215.1"/>
    <property type="molecule type" value="Genomic_DNA"/>
</dbReference>
<sequence>MTDCGATSNTRHQIGACDSRTEKPADYRKLRRIKAMRWLAGLAEEMAHILLSLFLNAEDKLTFVFFLRQPVNRFTDLICHSGNRTRRMAMLRLSKRFTLTLGAVLALALSPMIQAQTGTRLALVQVNQQALYFTQITQGAQAAAKAAGAELVVFNANDNPSAQNDAIEAYIQDKVDAILVCAIDVNGIKPAVSAAAQAGIPVVAIDAVIDGDNAVQVGVDNREAARQIGQYTGEYINRELAGKASIGVVGALGSYVQNLRLDGFREGLAKTASQAKIVNTVDGNNVQDTAQAAAENLLTANPELQIIYATGEPALIGSVAASVSQGAGERVRIFGWDLSSQAVQGLDDGSVAVVVQQNTQAMGKTAVESALSLLAGKTVAREQSIPVTLVTKANLAPYRAEFK</sequence>
<dbReference type="Gene3D" id="3.40.50.2300">
    <property type="match status" value="2"/>
</dbReference>
<evidence type="ECO:0000256" key="2">
    <source>
        <dbReference type="ARBA" id="ARBA00007639"/>
    </source>
</evidence>
<dbReference type="InterPro" id="IPR025997">
    <property type="entry name" value="SBP_2_dom"/>
</dbReference>
<keyword evidence="3" id="KW-0732">Signal</keyword>
<dbReference type="GO" id="GO:0030313">
    <property type="term" value="C:cell envelope"/>
    <property type="evidence" value="ECO:0007669"/>
    <property type="project" value="UniProtKB-SubCell"/>
</dbReference>
<evidence type="ECO:0000259" key="5">
    <source>
        <dbReference type="Pfam" id="PF13407"/>
    </source>
</evidence>
<dbReference type="GO" id="GO:0030246">
    <property type="term" value="F:carbohydrate binding"/>
    <property type="evidence" value="ECO:0007669"/>
    <property type="project" value="UniProtKB-ARBA"/>
</dbReference>
<comment type="caution">
    <text evidence="6">The sequence shown here is derived from an EMBL/GenBank/DDBJ whole genome shotgun (WGS) entry which is preliminary data.</text>
</comment>
<evidence type="ECO:0000313" key="6">
    <source>
        <dbReference type="EMBL" id="GBH20215.1"/>
    </source>
</evidence>
<dbReference type="InterPro" id="IPR028082">
    <property type="entry name" value="Peripla_BP_I"/>
</dbReference>
<feature type="domain" description="Periplasmic binding protein" evidence="5">
    <location>
        <begin position="127"/>
        <end position="377"/>
    </location>
</feature>
<dbReference type="PANTHER" id="PTHR46847:SF1">
    <property type="entry name" value="D-ALLOSE-BINDING PERIPLASMIC PROTEIN-RELATED"/>
    <property type="match status" value="1"/>
</dbReference>
<dbReference type="SUPFAM" id="SSF53822">
    <property type="entry name" value="Periplasmic binding protein-like I"/>
    <property type="match status" value="1"/>
</dbReference>
<evidence type="ECO:0000256" key="4">
    <source>
        <dbReference type="SAM" id="Phobius"/>
    </source>
</evidence>
<dbReference type="PANTHER" id="PTHR46847">
    <property type="entry name" value="D-ALLOSE-BINDING PERIPLASMIC PROTEIN-RELATED"/>
    <property type="match status" value="1"/>
</dbReference>
<gene>
    <name evidence="6" type="ORF">KPSA3_06239</name>
</gene>
<keyword evidence="4" id="KW-0472">Membrane</keyword>